<sequence precursor="true">MNRSWTLCVAAGVMTLVLTGCGGGGDGSGVDGQAGGSTTPTPDPGAGGSTATVASPFLGSWKYDSDNYCTDNWPVVPASMQSRKGVAPVSYEFTQSTMSYTHRIYSDLKCTQFEGSVTLTGSISWEAATVSGWSNPVRVISSYSGYEVTGNVTVSEAEAKAEFGVLSKNILGISANELFGGDASTVGTDGYPTAFGIHPLAYR</sequence>
<dbReference type="AlphaFoldDB" id="B7WZK2"/>
<evidence type="ECO:0008006" key="4">
    <source>
        <dbReference type="Google" id="ProtNLM"/>
    </source>
</evidence>
<comment type="caution">
    <text evidence="2">The sequence shown here is derived from an EMBL/GenBank/DDBJ whole genome shotgun (WGS) entry which is preliminary data.</text>
</comment>
<evidence type="ECO:0000256" key="1">
    <source>
        <dbReference type="SAM" id="MobiDB-lite"/>
    </source>
</evidence>
<feature type="region of interest" description="Disordered" evidence="1">
    <location>
        <begin position="29"/>
        <end position="49"/>
    </location>
</feature>
<reference evidence="2 3" key="1">
    <citation type="journal article" date="2004" name="Appl. Environ. Microbiol.">
        <title>Mineralization of individual congeners of linear alkylbenzenesulfonate by defined pairs of heterotrophic bacteria.</title>
        <authorList>
            <person name="Schleheck D."/>
            <person name="Knepper T.P."/>
            <person name="Fischer K."/>
            <person name="Cook A.M."/>
        </authorList>
    </citation>
    <scope>NUCLEOTIDE SEQUENCE [LARGE SCALE GENOMIC DNA]</scope>
    <source>
        <strain evidence="3">DSM 14576 / KF-1</strain>
    </source>
</reference>
<proteinExistence type="predicted"/>
<dbReference type="PROSITE" id="PS51257">
    <property type="entry name" value="PROKAR_LIPOPROTEIN"/>
    <property type="match status" value="1"/>
</dbReference>
<dbReference type="EMBL" id="AAUJ02000001">
    <property type="protein sequence ID" value="EED66243.1"/>
    <property type="molecule type" value="Genomic_DNA"/>
</dbReference>
<evidence type="ECO:0000313" key="2">
    <source>
        <dbReference type="EMBL" id="EED66243.1"/>
    </source>
</evidence>
<name>B7WZK2_COMTK</name>
<dbReference type="Proteomes" id="UP000003039">
    <property type="component" value="Unassembled WGS sequence"/>
</dbReference>
<evidence type="ECO:0000313" key="3">
    <source>
        <dbReference type="Proteomes" id="UP000003039"/>
    </source>
</evidence>
<protein>
    <recommendedName>
        <fullName evidence="4">Lipoprotein</fullName>
    </recommendedName>
</protein>
<organism evidence="2 3">
    <name type="scientific">Comamonas testosteroni (strain DSM 14576 / KF-1)</name>
    <name type="common">Pseudomonas testosteroni</name>
    <dbReference type="NCBI Taxonomy" id="399795"/>
    <lineage>
        <taxon>Bacteria</taxon>
        <taxon>Pseudomonadati</taxon>
        <taxon>Pseudomonadota</taxon>
        <taxon>Betaproteobacteria</taxon>
        <taxon>Burkholderiales</taxon>
        <taxon>Comamonadaceae</taxon>
        <taxon>Comamonas</taxon>
    </lineage>
</organism>
<gene>
    <name evidence="2" type="ORF">CtesDRAFT_PD1189</name>
</gene>
<accession>B7WZK2</accession>